<evidence type="ECO:0000256" key="6">
    <source>
        <dbReference type="ARBA" id="ARBA00022692"/>
    </source>
</evidence>
<accession>A0A6L9UCE6</accession>
<evidence type="ECO:0000256" key="1">
    <source>
        <dbReference type="ARBA" id="ARBA00000085"/>
    </source>
</evidence>
<dbReference type="InterPro" id="IPR003661">
    <property type="entry name" value="HisK_dim/P_dom"/>
</dbReference>
<keyword evidence="10 11" id="KW-0472">Membrane</keyword>
<evidence type="ECO:0000256" key="8">
    <source>
        <dbReference type="ARBA" id="ARBA00022989"/>
    </source>
</evidence>
<name>A0A6L9UCE6_9HYPH</name>
<dbReference type="InterPro" id="IPR036890">
    <property type="entry name" value="HATPase_C_sf"/>
</dbReference>
<comment type="subcellular location">
    <subcellularLocation>
        <location evidence="2">Membrane</location>
    </subcellularLocation>
</comment>
<proteinExistence type="predicted"/>
<feature type="domain" description="HAMP" evidence="13">
    <location>
        <begin position="190"/>
        <end position="241"/>
    </location>
</feature>
<organism evidence="14 15">
    <name type="scientific">Rhizobium lusitanum</name>
    <dbReference type="NCBI Taxonomy" id="293958"/>
    <lineage>
        <taxon>Bacteria</taxon>
        <taxon>Pseudomonadati</taxon>
        <taxon>Pseudomonadota</taxon>
        <taxon>Alphaproteobacteria</taxon>
        <taxon>Hyphomicrobiales</taxon>
        <taxon>Rhizobiaceae</taxon>
        <taxon>Rhizobium/Agrobacterium group</taxon>
        <taxon>Rhizobium</taxon>
    </lineage>
</organism>
<evidence type="ECO:0000256" key="7">
    <source>
        <dbReference type="ARBA" id="ARBA00022777"/>
    </source>
</evidence>
<dbReference type="Pfam" id="PF02518">
    <property type="entry name" value="HATPase_c"/>
    <property type="match status" value="1"/>
</dbReference>
<keyword evidence="9" id="KW-0902">Two-component regulatory system</keyword>
<evidence type="ECO:0000256" key="10">
    <source>
        <dbReference type="ARBA" id="ARBA00023136"/>
    </source>
</evidence>
<dbReference type="PANTHER" id="PTHR45436:SF5">
    <property type="entry name" value="SENSOR HISTIDINE KINASE TRCS"/>
    <property type="match status" value="1"/>
</dbReference>
<dbReference type="InterPro" id="IPR036097">
    <property type="entry name" value="HisK_dim/P_sf"/>
</dbReference>
<evidence type="ECO:0000259" key="12">
    <source>
        <dbReference type="PROSITE" id="PS50109"/>
    </source>
</evidence>
<keyword evidence="7 14" id="KW-0418">Kinase</keyword>
<dbReference type="Proteomes" id="UP000483035">
    <property type="component" value="Unassembled WGS sequence"/>
</dbReference>
<reference evidence="14 15" key="1">
    <citation type="submission" date="2019-12" db="EMBL/GenBank/DDBJ databases">
        <title>Rhizobium genotypes associated with high levels of biological nitrogen fixation by grain legumes in a temperate-maritime cropping system.</title>
        <authorList>
            <person name="Maluk M."/>
            <person name="Francesc Ferrando Molina F."/>
            <person name="Lopez Del Egido L."/>
            <person name="Lafos M."/>
            <person name="Langarica-Fuentes A."/>
            <person name="Gebre Yohannes G."/>
            <person name="Young M.W."/>
            <person name="Martin P."/>
            <person name="Gantlett R."/>
            <person name="Kenicer G."/>
            <person name="Hawes C."/>
            <person name="Begg G.S."/>
            <person name="Quilliam R.S."/>
            <person name="Squire G.R."/>
            <person name="Poole P.S."/>
            <person name="Young P.W."/>
            <person name="Iannetta P.M."/>
            <person name="James E.K."/>
        </authorList>
    </citation>
    <scope>NUCLEOTIDE SEQUENCE [LARGE SCALE GENOMIC DNA]</scope>
    <source>
        <strain evidence="14 15">JHI1118</strain>
    </source>
</reference>
<dbReference type="EC" id="2.7.13.3" evidence="3"/>
<comment type="catalytic activity">
    <reaction evidence="1">
        <text>ATP + protein L-histidine = ADP + protein N-phospho-L-histidine.</text>
        <dbReference type="EC" id="2.7.13.3"/>
    </reaction>
</comment>
<dbReference type="AlphaFoldDB" id="A0A6L9UCE6"/>
<dbReference type="PROSITE" id="PS50885">
    <property type="entry name" value="HAMP"/>
    <property type="match status" value="1"/>
</dbReference>
<evidence type="ECO:0000313" key="15">
    <source>
        <dbReference type="Proteomes" id="UP000483035"/>
    </source>
</evidence>
<keyword evidence="6 11" id="KW-0812">Transmembrane</keyword>
<dbReference type="GO" id="GO:0005886">
    <property type="term" value="C:plasma membrane"/>
    <property type="evidence" value="ECO:0007669"/>
    <property type="project" value="TreeGrafter"/>
</dbReference>
<dbReference type="SUPFAM" id="SSF55874">
    <property type="entry name" value="ATPase domain of HSP90 chaperone/DNA topoisomerase II/histidine kinase"/>
    <property type="match status" value="1"/>
</dbReference>
<evidence type="ECO:0000256" key="2">
    <source>
        <dbReference type="ARBA" id="ARBA00004370"/>
    </source>
</evidence>
<evidence type="ECO:0000256" key="9">
    <source>
        <dbReference type="ARBA" id="ARBA00023012"/>
    </source>
</evidence>
<dbReference type="InterPro" id="IPR003660">
    <property type="entry name" value="HAMP_dom"/>
</dbReference>
<dbReference type="EMBL" id="WUEY01000008">
    <property type="protein sequence ID" value="NEI71807.1"/>
    <property type="molecule type" value="Genomic_DNA"/>
</dbReference>
<dbReference type="PANTHER" id="PTHR45436">
    <property type="entry name" value="SENSOR HISTIDINE KINASE YKOH"/>
    <property type="match status" value="1"/>
</dbReference>
<dbReference type="CDD" id="cd00082">
    <property type="entry name" value="HisKA"/>
    <property type="match status" value="1"/>
</dbReference>
<dbReference type="Gene3D" id="3.30.565.10">
    <property type="entry name" value="Histidine kinase-like ATPase, C-terminal domain"/>
    <property type="match status" value="1"/>
</dbReference>
<comment type="caution">
    <text evidence="14">The sequence shown here is derived from an EMBL/GenBank/DDBJ whole genome shotgun (WGS) entry which is preliminary data.</text>
</comment>
<feature type="transmembrane region" description="Helical" evidence="11">
    <location>
        <begin position="166"/>
        <end position="189"/>
    </location>
</feature>
<sequence length="465" mass="50304">MTPFSLRGRLLLGSAVAIIVATFLAGVGINAISGLAVRALALSEIDEELRVLLAAVDINSSNQLFLDDTPTDPRFGIPNGGFYWQIGRSGNVELRSQSLWEQNLPWLRSRSRPRDAGRATDMKGPNGSHLLAVERSISIPSAAGDQIVDIVMALDNSELAPARWRFFYAMAPSLGVLSVALIAAVIAFLRYGLRPLNDLRTALMAVQERSARKITGQFPREVQPLVDDLNGLLASRETQLTQARARAGDLAHGLKTPLAALEATARMLSEEGMSERAAAIQTEVSRMEAQIKRTLAQTRASLAAAHTVGVLNASADLQKIISVMRRLSVEREIEFDLVAPGEMWLAIDEADFADITGNLIDNARKWAAGRVKVRLSLLPEHEGAELLIEDDGPGLPEDAEIAFIRRGRRLDESVAGTGFGLAIAKDLVEAYDGKLTLARSDLGGLSVTVNLPVRLIKDRQAALDD</sequence>
<keyword evidence="8 11" id="KW-1133">Transmembrane helix</keyword>
<dbReference type="InterPro" id="IPR003594">
    <property type="entry name" value="HATPase_dom"/>
</dbReference>
<dbReference type="InterPro" id="IPR004358">
    <property type="entry name" value="Sig_transdc_His_kin-like_C"/>
</dbReference>
<gene>
    <name evidence="14" type="ORF">GR212_19660</name>
</gene>
<protein>
    <recommendedName>
        <fullName evidence="3">histidine kinase</fullName>
        <ecNumber evidence="3">2.7.13.3</ecNumber>
    </recommendedName>
</protein>
<dbReference type="PROSITE" id="PS50109">
    <property type="entry name" value="HIS_KIN"/>
    <property type="match status" value="1"/>
</dbReference>
<keyword evidence="4" id="KW-0597">Phosphoprotein</keyword>
<evidence type="ECO:0000313" key="14">
    <source>
        <dbReference type="EMBL" id="NEI71807.1"/>
    </source>
</evidence>
<feature type="domain" description="Histidine kinase" evidence="12">
    <location>
        <begin position="249"/>
        <end position="455"/>
    </location>
</feature>
<dbReference type="PRINTS" id="PR00344">
    <property type="entry name" value="BCTRLSENSOR"/>
</dbReference>
<keyword evidence="5" id="KW-0808">Transferase</keyword>
<dbReference type="SUPFAM" id="SSF47384">
    <property type="entry name" value="Homodimeric domain of signal transducing histidine kinase"/>
    <property type="match status" value="1"/>
</dbReference>
<evidence type="ECO:0000256" key="3">
    <source>
        <dbReference type="ARBA" id="ARBA00012438"/>
    </source>
</evidence>
<evidence type="ECO:0000256" key="11">
    <source>
        <dbReference type="SAM" id="Phobius"/>
    </source>
</evidence>
<dbReference type="Pfam" id="PF00512">
    <property type="entry name" value="HisKA"/>
    <property type="match status" value="1"/>
</dbReference>
<dbReference type="GO" id="GO:0000155">
    <property type="term" value="F:phosphorelay sensor kinase activity"/>
    <property type="evidence" value="ECO:0007669"/>
    <property type="project" value="InterPro"/>
</dbReference>
<dbReference type="InterPro" id="IPR050428">
    <property type="entry name" value="TCS_sensor_his_kinase"/>
</dbReference>
<dbReference type="InterPro" id="IPR005467">
    <property type="entry name" value="His_kinase_dom"/>
</dbReference>
<dbReference type="Gene3D" id="1.10.287.130">
    <property type="match status" value="1"/>
</dbReference>
<dbReference type="SMART" id="SM00387">
    <property type="entry name" value="HATPase_c"/>
    <property type="match status" value="1"/>
</dbReference>
<dbReference type="SMART" id="SM00388">
    <property type="entry name" value="HisKA"/>
    <property type="match status" value="1"/>
</dbReference>
<dbReference type="RefSeq" id="WP_163988478.1">
    <property type="nucleotide sequence ID" value="NZ_WUEY01000008.1"/>
</dbReference>
<evidence type="ECO:0000259" key="13">
    <source>
        <dbReference type="PROSITE" id="PS50885"/>
    </source>
</evidence>
<evidence type="ECO:0000256" key="5">
    <source>
        <dbReference type="ARBA" id="ARBA00022679"/>
    </source>
</evidence>
<evidence type="ECO:0000256" key="4">
    <source>
        <dbReference type="ARBA" id="ARBA00022553"/>
    </source>
</evidence>